<organism evidence="2 3">
    <name type="scientific">Gracilariopsis chorda</name>
    <dbReference type="NCBI Taxonomy" id="448386"/>
    <lineage>
        <taxon>Eukaryota</taxon>
        <taxon>Rhodophyta</taxon>
        <taxon>Florideophyceae</taxon>
        <taxon>Rhodymeniophycidae</taxon>
        <taxon>Gracilariales</taxon>
        <taxon>Gracilariaceae</taxon>
        <taxon>Gracilariopsis</taxon>
    </lineage>
</organism>
<evidence type="ECO:0000313" key="2">
    <source>
        <dbReference type="EMBL" id="PXF41218.1"/>
    </source>
</evidence>
<dbReference type="OrthoDB" id="418495at2759"/>
<name>A0A2V3IGQ4_9FLOR</name>
<keyword evidence="3" id="KW-1185">Reference proteome</keyword>
<dbReference type="Proteomes" id="UP000247409">
    <property type="component" value="Unassembled WGS sequence"/>
</dbReference>
<dbReference type="PANTHER" id="PTHR46361:SF3">
    <property type="entry name" value="ELECTRON CARRIER_ PROTEIN DISULFIDE OXIDOREDUCTASE"/>
    <property type="match status" value="1"/>
</dbReference>
<dbReference type="InterPro" id="IPR006869">
    <property type="entry name" value="DUF547"/>
</dbReference>
<comment type="caution">
    <text evidence="2">The sequence shown here is derived from an EMBL/GenBank/DDBJ whole genome shotgun (WGS) entry which is preliminary data.</text>
</comment>
<dbReference type="PANTHER" id="PTHR46361">
    <property type="entry name" value="ELECTRON CARRIER/ PROTEIN DISULFIDE OXIDOREDUCTASE"/>
    <property type="match status" value="1"/>
</dbReference>
<gene>
    <name evidence="2" type="ORF">BWQ96_09073</name>
</gene>
<dbReference type="AlphaFoldDB" id="A0A2V3IGQ4"/>
<accession>A0A2V3IGQ4</accession>
<proteinExistence type="predicted"/>
<feature type="domain" description="DUF547" evidence="1">
    <location>
        <begin position="124"/>
        <end position="248"/>
    </location>
</feature>
<evidence type="ECO:0000259" key="1">
    <source>
        <dbReference type="Pfam" id="PF04784"/>
    </source>
</evidence>
<protein>
    <recommendedName>
        <fullName evidence="1">DUF547 domain-containing protein</fullName>
    </recommendedName>
</protein>
<dbReference type="EMBL" id="NBIV01000227">
    <property type="protein sequence ID" value="PXF41218.1"/>
    <property type="molecule type" value="Genomic_DNA"/>
</dbReference>
<dbReference type="Pfam" id="PF04784">
    <property type="entry name" value="DUF547"/>
    <property type="match status" value="1"/>
</dbReference>
<sequence>MHACDNRVAFARPVFIAFRSREKRLLLPARPSQAFAKMHIRFGPFRLLNGRPPARSQLSPVSQSPPTAPDISAGLRKAIQLLYVEHISESGVDYHALKSSPQFAEYVAQTARLPHLDLQAALTSDAAKIAFFVNLYNALTQHAVVVCNPPPSNSFARLLFGISVGYRVGPFKLSLNDIENGILRANRSVSILPKPFGSKDRRLSLAVQNVDARIHFVLNCAATSCPPVLFLTADNLENALTTATRGFLANHDNFSVKAHTVSLSMIFRWYHSDFSVDGSDAGVLRYVVQHGDPKHDSVVQLKKLLDNSALHIAISWLPYDWSLNSSS</sequence>
<reference evidence="2 3" key="1">
    <citation type="journal article" date="2018" name="Mol. Biol. Evol.">
        <title>Analysis of the draft genome of the red seaweed Gracilariopsis chorda provides insights into genome size evolution in Rhodophyta.</title>
        <authorList>
            <person name="Lee J."/>
            <person name="Yang E.C."/>
            <person name="Graf L."/>
            <person name="Yang J.H."/>
            <person name="Qiu H."/>
            <person name="Zel Zion U."/>
            <person name="Chan C.X."/>
            <person name="Stephens T.G."/>
            <person name="Weber A.P.M."/>
            <person name="Boo G.H."/>
            <person name="Boo S.M."/>
            <person name="Kim K.M."/>
            <person name="Shin Y."/>
            <person name="Jung M."/>
            <person name="Lee S.J."/>
            <person name="Yim H.S."/>
            <person name="Lee J.H."/>
            <person name="Bhattacharya D."/>
            <person name="Yoon H.S."/>
        </authorList>
    </citation>
    <scope>NUCLEOTIDE SEQUENCE [LARGE SCALE GENOMIC DNA]</scope>
    <source>
        <strain evidence="2 3">SKKU-2015</strain>
        <tissue evidence="2">Whole body</tissue>
    </source>
</reference>
<dbReference type="STRING" id="448386.A0A2V3IGQ4"/>
<evidence type="ECO:0000313" key="3">
    <source>
        <dbReference type="Proteomes" id="UP000247409"/>
    </source>
</evidence>